<name>A0ABX4P624_9LEPT</name>
<dbReference type="EMBL" id="NPDU01000011">
    <property type="protein sequence ID" value="PJZ62838.1"/>
    <property type="molecule type" value="Genomic_DNA"/>
</dbReference>
<evidence type="ECO:0000256" key="1">
    <source>
        <dbReference type="SAM" id="MobiDB-lite"/>
    </source>
</evidence>
<evidence type="ECO:0008006" key="4">
    <source>
        <dbReference type="Google" id="ProtNLM"/>
    </source>
</evidence>
<proteinExistence type="predicted"/>
<gene>
    <name evidence="2" type="ORF">CH376_05880</name>
</gene>
<evidence type="ECO:0000313" key="3">
    <source>
        <dbReference type="Proteomes" id="UP000232149"/>
    </source>
</evidence>
<sequence>MKPFFSDSKKDKICSVFFKFSFWLVFFCFWKDLSADTLILRNGIEYKNVKTTLGKAAVTIESESGSIINIPISSIKSIKSIPVQWGSGSKNSLTPEEENRTSENDASKDLSKNNRDQSSSSPLKNSEIAKLSFRDAFPSLIPGWSNLYRLGYPTLGAFFSISELYLIHLISLYSKPTVRFYDDPLNLLSSYANLDPNVSSQNPKFISLVFSYENASLVKDPISGGYTTPEKIKEGRERAVTGLISVLILDFSITQVISMTIKKKEMVSKESGSFEIKFGSRFRPEVGESESKISLVYYF</sequence>
<reference evidence="2 3" key="1">
    <citation type="submission" date="2017-07" db="EMBL/GenBank/DDBJ databases">
        <title>Leptospira spp. isolated from tropical soils.</title>
        <authorList>
            <person name="Thibeaux R."/>
            <person name="Iraola G."/>
            <person name="Ferres I."/>
            <person name="Bierque E."/>
            <person name="Girault D."/>
            <person name="Soupe-Gilbert M.-E."/>
            <person name="Picardeau M."/>
            <person name="Goarant C."/>
        </authorList>
    </citation>
    <scope>NUCLEOTIDE SEQUENCE [LARGE SCALE GENOMIC DNA]</scope>
    <source>
        <strain evidence="2 3">FH2-B-D1</strain>
    </source>
</reference>
<protein>
    <recommendedName>
        <fullName evidence="4">DUF5683 domain-containing protein</fullName>
    </recommendedName>
</protein>
<accession>A0ABX4P624</accession>
<evidence type="ECO:0000313" key="2">
    <source>
        <dbReference type="EMBL" id="PJZ62838.1"/>
    </source>
</evidence>
<feature type="region of interest" description="Disordered" evidence="1">
    <location>
        <begin position="86"/>
        <end position="123"/>
    </location>
</feature>
<dbReference type="Proteomes" id="UP000232149">
    <property type="component" value="Unassembled WGS sequence"/>
</dbReference>
<feature type="compositionally biased region" description="Basic and acidic residues" evidence="1">
    <location>
        <begin position="97"/>
        <end position="115"/>
    </location>
</feature>
<comment type="caution">
    <text evidence="2">The sequence shown here is derived from an EMBL/GenBank/DDBJ whole genome shotgun (WGS) entry which is preliminary data.</text>
</comment>
<dbReference type="RefSeq" id="WP_100787969.1">
    <property type="nucleotide sequence ID" value="NZ_NPDU01000011.1"/>
</dbReference>
<organism evidence="2 3">
    <name type="scientific">Leptospira adleri</name>
    <dbReference type="NCBI Taxonomy" id="2023186"/>
    <lineage>
        <taxon>Bacteria</taxon>
        <taxon>Pseudomonadati</taxon>
        <taxon>Spirochaetota</taxon>
        <taxon>Spirochaetia</taxon>
        <taxon>Leptospirales</taxon>
        <taxon>Leptospiraceae</taxon>
        <taxon>Leptospira</taxon>
    </lineage>
</organism>
<keyword evidence="3" id="KW-1185">Reference proteome</keyword>